<evidence type="ECO:0000256" key="4">
    <source>
        <dbReference type="ARBA" id="ARBA00022729"/>
    </source>
</evidence>
<keyword evidence="5 8" id="KW-0378">Hydrolase</keyword>
<dbReference type="EMBL" id="CP002840">
    <property type="protein sequence ID" value="AEH39240.1"/>
    <property type="molecule type" value="Genomic_DNA"/>
</dbReference>
<dbReference type="InterPro" id="IPR051915">
    <property type="entry name" value="Cellulose_Degrad_GH3"/>
</dbReference>
<evidence type="ECO:0000256" key="5">
    <source>
        <dbReference type="ARBA" id="ARBA00022801"/>
    </source>
</evidence>
<name>F8DDY5_HALXS</name>
<reference evidence="9" key="1">
    <citation type="journal article" date="2012" name="Stand. Genomic Sci.">
        <title>Complete genome sequence of Halopiger xanaduensis type strain (SH-6(T)).</title>
        <authorList>
            <person name="Anderson I."/>
            <person name="Tindall B.J."/>
            <person name="Rohde M."/>
            <person name="Lucas S."/>
            <person name="Han J."/>
            <person name="Lapidus A."/>
            <person name="Cheng J.F."/>
            <person name="Goodwin L."/>
            <person name="Pitluck S."/>
            <person name="Peters L."/>
            <person name="Pati A."/>
            <person name="Mikhailova N."/>
            <person name="Pagani I."/>
            <person name="Teshima H."/>
            <person name="Han C."/>
            <person name="Tapia R."/>
            <person name="Land M."/>
            <person name="Woyke T."/>
            <person name="Klenk H.P."/>
            <person name="Kyrpides N."/>
            <person name="Ivanova N."/>
        </authorList>
    </citation>
    <scope>NUCLEOTIDE SEQUENCE [LARGE SCALE GENOMIC DNA]</scope>
    <source>
        <strain evidence="9">DSM 18323 / JCM 14033 / SH-6</strain>
        <plasmid evidence="9">Plasmid pHALXA01</plasmid>
    </source>
</reference>
<dbReference type="PANTHER" id="PTHR30620">
    <property type="entry name" value="PERIPLASMIC BETA-GLUCOSIDASE-RELATED"/>
    <property type="match status" value="1"/>
</dbReference>
<comment type="similarity">
    <text evidence="2">Belongs to the glycosyl hydrolase 3 family.</text>
</comment>
<keyword evidence="6 8" id="KW-0326">Glycosidase</keyword>
<dbReference type="GO" id="GO:0008422">
    <property type="term" value="F:beta-glucosidase activity"/>
    <property type="evidence" value="ECO:0007669"/>
    <property type="project" value="UniProtKB-EC"/>
</dbReference>
<dbReference type="InterPro" id="IPR001764">
    <property type="entry name" value="Glyco_hydro_3_N"/>
</dbReference>
<dbReference type="RefSeq" id="WP_013875967.1">
    <property type="nucleotide sequence ID" value="NC_015658.1"/>
</dbReference>
<dbReference type="Pfam" id="PF00933">
    <property type="entry name" value="Glyco_hydro_3"/>
    <property type="match status" value="1"/>
</dbReference>
<evidence type="ECO:0000259" key="7">
    <source>
        <dbReference type="SMART" id="SM01217"/>
    </source>
</evidence>
<dbReference type="InterPro" id="IPR017853">
    <property type="entry name" value="GH"/>
</dbReference>
<dbReference type="Gene3D" id="2.60.40.10">
    <property type="entry name" value="Immunoglobulins"/>
    <property type="match status" value="1"/>
</dbReference>
<keyword evidence="4" id="KW-0732">Signal</keyword>
<dbReference type="SUPFAM" id="SSF51445">
    <property type="entry name" value="(Trans)glycosidases"/>
    <property type="match status" value="1"/>
</dbReference>
<dbReference type="PANTHER" id="PTHR30620:SF16">
    <property type="entry name" value="LYSOSOMAL BETA GLUCOSIDASE"/>
    <property type="match status" value="1"/>
</dbReference>
<dbReference type="GO" id="GO:0009251">
    <property type="term" value="P:glucan catabolic process"/>
    <property type="evidence" value="ECO:0007669"/>
    <property type="project" value="TreeGrafter"/>
</dbReference>
<evidence type="ECO:0000313" key="9">
    <source>
        <dbReference type="Proteomes" id="UP000006794"/>
    </source>
</evidence>
<keyword evidence="9" id="KW-1185">Reference proteome</keyword>
<dbReference type="Pfam" id="PF01915">
    <property type="entry name" value="Glyco_hydro_3_C"/>
    <property type="match status" value="1"/>
</dbReference>
<feature type="domain" description="Fibronectin type III-like" evidence="7">
    <location>
        <begin position="680"/>
        <end position="749"/>
    </location>
</feature>
<dbReference type="SUPFAM" id="SSF52279">
    <property type="entry name" value="Beta-D-glucan exohydrolase, C-terminal domain"/>
    <property type="match status" value="1"/>
</dbReference>
<proteinExistence type="inferred from homology"/>
<dbReference type="InterPro" id="IPR026891">
    <property type="entry name" value="Fn3-like"/>
</dbReference>
<dbReference type="InterPro" id="IPR002772">
    <property type="entry name" value="Glyco_hydro_3_C"/>
</dbReference>
<evidence type="ECO:0000313" key="8">
    <source>
        <dbReference type="EMBL" id="AEH39240.1"/>
    </source>
</evidence>
<dbReference type="SMART" id="SM01217">
    <property type="entry name" value="Fn3_like"/>
    <property type="match status" value="1"/>
</dbReference>
<dbReference type="Gene3D" id="3.20.20.300">
    <property type="entry name" value="Glycoside hydrolase, family 3, N-terminal domain"/>
    <property type="match status" value="1"/>
</dbReference>
<dbReference type="KEGG" id="hxa:Halxa_0663"/>
<evidence type="ECO:0000256" key="6">
    <source>
        <dbReference type="ARBA" id="ARBA00023295"/>
    </source>
</evidence>
<dbReference type="Gene3D" id="3.40.50.1700">
    <property type="entry name" value="Glycoside hydrolase family 3 C-terminal domain"/>
    <property type="match status" value="1"/>
</dbReference>
<dbReference type="Proteomes" id="UP000006794">
    <property type="component" value="Plasmid pHALXA01"/>
</dbReference>
<dbReference type="GeneID" id="10795554"/>
<organism evidence="8 9">
    <name type="scientific">Halopiger xanaduensis (strain DSM 18323 / JCM 14033 / SH-6)</name>
    <dbReference type="NCBI Taxonomy" id="797210"/>
    <lineage>
        <taxon>Archaea</taxon>
        <taxon>Methanobacteriati</taxon>
        <taxon>Methanobacteriota</taxon>
        <taxon>Stenosarchaea group</taxon>
        <taxon>Halobacteria</taxon>
        <taxon>Halobacteriales</taxon>
        <taxon>Natrialbaceae</taxon>
        <taxon>Halopiger</taxon>
    </lineage>
</organism>
<dbReference type="AlphaFoldDB" id="F8DDY5"/>
<dbReference type="InterPro" id="IPR036881">
    <property type="entry name" value="Glyco_hydro_3_C_sf"/>
</dbReference>
<accession>F8DDY5</accession>
<dbReference type="InterPro" id="IPR036962">
    <property type="entry name" value="Glyco_hydro_3_N_sf"/>
</dbReference>
<dbReference type="Pfam" id="PF14310">
    <property type="entry name" value="Fn3-like"/>
    <property type="match status" value="1"/>
</dbReference>
<sequence length="756" mass="80887">MTASPTYEDETAPVNERTADLLGRLTLREKAGQLSGLFASEVQADPYESYTLDDVEHAVREHAIGSVTPFATGFSSHNSPAVVPRIANRLQRIAREETRLGIPLLVPVDAVHGHANVKGATVFPHNLGMAATWNPALIRRAARATAAEMRATGATMNYSPNADVAREPRWGRTYETYGESPHLVGELAAAEVAGLQNADSNADDTGGDPSSRDPLETTAVAATVKHFPAYSAPARGEDAAPVDISPSTLHRVFVPPFDRAIDAGVAAVMPTYSAVDGEPAHGSRRYLTSLLRDDLGFDGLVQSDWHGVAFLYDRHRTASSPKEAAAQAVGAGLDVASIGGPEYAKHLCELVESGRLSEERLDESVRRVLELKFRLGLFDDPYVDPRRSREVVGRSAHRELSLECARESVVLLDNDDALPFNDPDEVLVTGPNADSLDALCGGWTVADLAADHGTTILEGLSNATDDDTTVAYEPGATVREEINIEAAADAAVGADAAVVVCGENWYVHEFGPKSMTGPNDAFPNRTQLRLPDAQRRLLERVADTGTPTVLVVATGRPLAIPDEVQVADATLAAFYPGYEAGQAIGEILIGATNPSGRLPISMPRSISQLPLVHDHRPHPQPLGGDEHPDAYDPLFAFGHGLSYAEFEYESIDCTADQIEVGNSLDVTVTVANRGDRAGTEVVQLYVRDIVSSRVTPVRELAGFDRVSIPSGEKQKATMTLKPSDLAVIYSDGSRVVEPGRFEVSSGGLSMSFTVVE</sequence>
<evidence type="ECO:0000256" key="3">
    <source>
        <dbReference type="ARBA" id="ARBA00012744"/>
    </source>
</evidence>
<dbReference type="HOGENOM" id="CLU_004542_5_1_2"/>
<dbReference type="InterPro" id="IPR013783">
    <property type="entry name" value="Ig-like_fold"/>
</dbReference>
<dbReference type="OrthoDB" id="30657at2157"/>
<dbReference type="PRINTS" id="PR00133">
    <property type="entry name" value="GLHYDRLASE3"/>
</dbReference>
<keyword evidence="8" id="KW-0614">Plasmid</keyword>
<geneLocation type="plasmid" evidence="8 9">
    <name>pHALXA01</name>
</geneLocation>
<evidence type="ECO:0000256" key="1">
    <source>
        <dbReference type="ARBA" id="ARBA00000448"/>
    </source>
</evidence>
<comment type="catalytic activity">
    <reaction evidence="1">
        <text>Hydrolysis of terminal, non-reducing beta-D-glucosyl residues with release of beta-D-glucose.</text>
        <dbReference type="EC" id="3.2.1.21"/>
    </reaction>
</comment>
<dbReference type="EC" id="3.2.1.21" evidence="3"/>
<evidence type="ECO:0000256" key="2">
    <source>
        <dbReference type="ARBA" id="ARBA00005336"/>
    </source>
</evidence>
<protein>
    <recommendedName>
        <fullName evidence="3">beta-glucosidase</fullName>
        <ecNumber evidence="3">3.2.1.21</ecNumber>
    </recommendedName>
</protein>
<gene>
    <name evidence="8" type="ordered locus">Halxa_0663</name>
</gene>